<dbReference type="EMBL" id="JAGIOO010000001">
    <property type="protein sequence ID" value="MBP2471954.1"/>
    <property type="molecule type" value="Genomic_DNA"/>
</dbReference>
<name>A0ABS5A6W1_9PSEU</name>
<evidence type="ECO:0000313" key="2">
    <source>
        <dbReference type="EMBL" id="MBP2471954.1"/>
    </source>
</evidence>
<reference evidence="2 3" key="1">
    <citation type="submission" date="2021-03" db="EMBL/GenBank/DDBJ databases">
        <title>Sequencing the genomes of 1000 actinobacteria strains.</title>
        <authorList>
            <person name="Klenk H.-P."/>
        </authorList>
    </citation>
    <scope>NUCLEOTIDE SEQUENCE [LARGE SCALE GENOMIC DNA]</scope>
    <source>
        <strain evidence="2 3">DSM 44580</strain>
    </source>
</reference>
<feature type="domain" description="Beta-lactamase-related" evidence="1">
    <location>
        <begin position="58"/>
        <end position="396"/>
    </location>
</feature>
<dbReference type="Pfam" id="PF00144">
    <property type="entry name" value="Beta-lactamase"/>
    <property type="match status" value="1"/>
</dbReference>
<dbReference type="InterPro" id="IPR050789">
    <property type="entry name" value="Diverse_Enzym_Activities"/>
</dbReference>
<dbReference type="RefSeq" id="WP_086789794.1">
    <property type="nucleotide sequence ID" value="NZ_JAGIOO010000001.1"/>
</dbReference>
<accession>A0ABS5A6W1</accession>
<dbReference type="PANTHER" id="PTHR43283">
    <property type="entry name" value="BETA-LACTAMASE-RELATED"/>
    <property type="match status" value="1"/>
</dbReference>
<dbReference type="InterPro" id="IPR012338">
    <property type="entry name" value="Beta-lactam/transpept-like"/>
</dbReference>
<dbReference type="Gene3D" id="3.40.710.10">
    <property type="entry name" value="DD-peptidase/beta-lactamase superfamily"/>
    <property type="match status" value="1"/>
</dbReference>
<organism evidence="2 3">
    <name type="scientific">Crossiella equi</name>
    <dbReference type="NCBI Taxonomy" id="130796"/>
    <lineage>
        <taxon>Bacteria</taxon>
        <taxon>Bacillati</taxon>
        <taxon>Actinomycetota</taxon>
        <taxon>Actinomycetes</taxon>
        <taxon>Pseudonocardiales</taxon>
        <taxon>Pseudonocardiaceae</taxon>
        <taxon>Crossiella</taxon>
    </lineage>
</organism>
<dbReference type="PROSITE" id="PS51318">
    <property type="entry name" value="TAT"/>
    <property type="match status" value="1"/>
</dbReference>
<sequence>MDSDSERGIDRRRLLGWGGLAAAGMAVGAPLLGGGTGQAAAGGNEHVPPATRPGGALDRYLGKLIAEGRLSGSVVLTHRGRTILSRSGGLANRGKGVRFHEGTAVNLGSAVKPFVAVAILQLAQQGKVRLQDTIDVHLKGFDPEVGEKVTLHNMLVGDSGLEHPEVSVDRVFHSKEEVLAFHETWTRQGKLRFPPGSGRDTTSGGLDIAAQVVRAVTGMTYWDYAHEHIFKRAGMTSSGYYTRTQWLTEDHIARSYMKLKDGTVVDVAANLDKGSPSEYRPGFNPARNFIDFASDGGFSSARDLARFGQAIEDGTLLDRPWAQLFTGPKAPHLRGKFGGPPPPYPAFGGYTLPIALQYGQWTYNRFGFNPGSGAGYTVFPDSGWVIALSCNDEDTPVLEIGEQAEKAIFGQG</sequence>
<dbReference type="SUPFAM" id="SSF56601">
    <property type="entry name" value="beta-lactamase/transpeptidase-like"/>
    <property type="match status" value="1"/>
</dbReference>
<comment type="caution">
    <text evidence="2">The sequence shown here is derived from an EMBL/GenBank/DDBJ whole genome shotgun (WGS) entry which is preliminary data.</text>
</comment>
<gene>
    <name evidence="2" type="ORF">JOF53_000826</name>
</gene>
<evidence type="ECO:0000259" key="1">
    <source>
        <dbReference type="Pfam" id="PF00144"/>
    </source>
</evidence>
<dbReference type="InterPro" id="IPR001466">
    <property type="entry name" value="Beta-lactam-related"/>
</dbReference>
<protein>
    <submittedName>
        <fullName evidence="2">CubicO group peptidase (Beta-lactamase class C family)</fullName>
    </submittedName>
</protein>
<dbReference type="InterPro" id="IPR006311">
    <property type="entry name" value="TAT_signal"/>
</dbReference>
<proteinExistence type="predicted"/>
<evidence type="ECO:0000313" key="3">
    <source>
        <dbReference type="Proteomes" id="UP001519363"/>
    </source>
</evidence>
<keyword evidence="3" id="KW-1185">Reference proteome</keyword>
<dbReference type="Proteomes" id="UP001519363">
    <property type="component" value="Unassembled WGS sequence"/>
</dbReference>